<dbReference type="InParanoid" id="A0A1Q3BGK7"/>
<dbReference type="PANTHER" id="PTHR35485:SF4">
    <property type="entry name" value="EXPRESSED PROTEIN"/>
    <property type="match status" value="1"/>
</dbReference>
<dbReference type="FunCoup" id="A0A1Q3BGK7">
    <property type="interactions" value="223"/>
</dbReference>
<comment type="caution">
    <text evidence="1">The sequence shown here is derived from an EMBL/GenBank/DDBJ whole genome shotgun (WGS) entry which is preliminary data.</text>
</comment>
<dbReference type="OrthoDB" id="650808at2759"/>
<proteinExistence type="predicted"/>
<protein>
    <submittedName>
        <fullName evidence="1">Uncharacterized protein</fullName>
    </submittedName>
</protein>
<accession>A0A1Q3BGK7</accession>
<dbReference type="Proteomes" id="UP000187406">
    <property type="component" value="Unassembled WGS sequence"/>
</dbReference>
<dbReference type="EMBL" id="BDDD01000524">
    <property type="protein sequence ID" value="GAV67156.1"/>
    <property type="molecule type" value="Genomic_DNA"/>
</dbReference>
<evidence type="ECO:0000313" key="1">
    <source>
        <dbReference type="EMBL" id="GAV67156.1"/>
    </source>
</evidence>
<keyword evidence="2" id="KW-1185">Reference proteome</keyword>
<name>A0A1Q3BGK7_CEPFO</name>
<evidence type="ECO:0000313" key="2">
    <source>
        <dbReference type="Proteomes" id="UP000187406"/>
    </source>
</evidence>
<organism evidence="1 2">
    <name type="scientific">Cephalotus follicularis</name>
    <name type="common">Albany pitcher plant</name>
    <dbReference type="NCBI Taxonomy" id="3775"/>
    <lineage>
        <taxon>Eukaryota</taxon>
        <taxon>Viridiplantae</taxon>
        <taxon>Streptophyta</taxon>
        <taxon>Embryophyta</taxon>
        <taxon>Tracheophyta</taxon>
        <taxon>Spermatophyta</taxon>
        <taxon>Magnoliopsida</taxon>
        <taxon>eudicotyledons</taxon>
        <taxon>Gunneridae</taxon>
        <taxon>Pentapetalae</taxon>
        <taxon>rosids</taxon>
        <taxon>fabids</taxon>
        <taxon>Oxalidales</taxon>
        <taxon>Cephalotaceae</taxon>
        <taxon>Cephalotus</taxon>
    </lineage>
</organism>
<dbReference type="PANTHER" id="PTHR35485">
    <property type="entry name" value="OS01G0888900 PROTEIN"/>
    <property type="match status" value="1"/>
</dbReference>
<dbReference type="AlphaFoldDB" id="A0A1Q3BGK7"/>
<reference evidence="2" key="1">
    <citation type="submission" date="2016-04" db="EMBL/GenBank/DDBJ databases">
        <title>Cephalotus genome sequencing.</title>
        <authorList>
            <person name="Fukushima K."/>
            <person name="Hasebe M."/>
            <person name="Fang X."/>
        </authorList>
    </citation>
    <scope>NUCLEOTIDE SEQUENCE [LARGE SCALE GENOMIC DNA]</scope>
    <source>
        <strain evidence="2">cv. St1</strain>
    </source>
</reference>
<sequence>MEGLIPMFCKAIKKNKTRRQYECLSAGAAQSYNMDDLYINGSDQSEGHAAHDKYKIAYMTPQTDKYSDHHHRRRKSVGDLSGGYPSEYGWATGTNSSPTPKKLVRFRSHKMFSCVTGF</sequence>
<gene>
    <name evidence="1" type="ORF">CFOL_v3_10665</name>
</gene>